<dbReference type="GO" id="GO:0006281">
    <property type="term" value="P:DNA repair"/>
    <property type="evidence" value="ECO:0007669"/>
    <property type="project" value="InterPro"/>
</dbReference>
<dbReference type="PANTHER" id="PTHR10815">
    <property type="entry name" value="METHYLATED-DNA--PROTEIN-CYSTEINE METHYLTRANSFERASE"/>
    <property type="match status" value="1"/>
</dbReference>
<dbReference type="Pfam" id="PF01035">
    <property type="entry name" value="DNA_binding_1"/>
    <property type="match status" value="1"/>
</dbReference>
<dbReference type="InterPro" id="IPR014048">
    <property type="entry name" value="MethylDNA_cys_MeTrfase_DNA-bd"/>
</dbReference>
<evidence type="ECO:0000259" key="3">
    <source>
        <dbReference type="Pfam" id="PF01035"/>
    </source>
</evidence>
<dbReference type="EC" id="2.1.1.63" evidence="1"/>
<protein>
    <recommendedName>
        <fullName evidence="1">methylated-DNA--[protein]-cysteine S-methyltransferase</fullName>
        <ecNumber evidence="1">2.1.1.63</ecNumber>
    </recommendedName>
</protein>
<dbReference type="InterPro" id="IPR036388">
    <property type="entry name" value="WH-like_DNA-bd_sf"/>
</dbReference>
<name>G0UTH6_TRYCI</name>
<dbReference type="CDD" id="cd06445">
    <property type="entry name" value="ATase"/>
    <property type="match status" value="1"/>
</dbReference>
<accession>G0UTH6</accession>
<proteinExistence type="predicted"/>
<dbReference type="AlphaFoldDB" id="G0UTH6"/>
<organism evidence="4">
    <name type="scientific">Trypanosoma congolense (strain IL3000)</name>
    <dbReference type="NCBI Taxonomy" id="1068625"/>
    <lineage>
        <taxon>Eukaryota</taxon>
        <taxon>Discoba</taxon>
        <taxon>Euglenozoa</taxon>
        <taxon>Kinetoplastea</taxon>
        <taxon>Metakinetoplastina</taxon>
        <taxon>Trypanosomatida</taxon>
        <taxon>Trypanosomatidae</taxon>
        <taxon>Trypanosoma</taxon>
        <taxon>Nannomonas</taxon>
    </lineage>
</organism>
<dbReference type="NCBIfam" id="TIGR00589">
    <property type="entry name" value="ogt"/>
    <property type="match status" value="1"/>
</dbReference>
<evidence type="ECO:0000256" key="1">
    <source>
        <dbReference type="ARBA" id="ARBA00011918"/>
    </source>
</evidence>
<sequence>MAPFAPSQRAFERTDELRDNILYYYTIPSPPRCFLLLVDSSGCVWRSELCDQPPCVAALAQQYPGYHLEADAIPDEDAHNEEGNGRVARNGIAARHITVRLLLHYFNCPALPPNADDSAVESRNRMLDELVRAVPLHIPPSMYRYRDTWENLRRIPFGRAVSYDEFLRDLGNPDVVGKALQNNPFVGLLPSHRIVGRHPGLLGFASQIRDKQWLMQRERRVAQRVTPSQDY</sequence>
<evidence type="ECO:0000256" key="2">
    <source>
        <dbReference type="ARBA" id="ARBA00022763"/>
    </source>
</evidence>
<gene>
    <name evidence="4" type="ORF">TCIL3000_9_840</name>
</gene>
<dbReference type="Gene3D" id="1.10.10.10">
    <property type="entry name" value="Winged helix-like DNA-binding domain superfamily/Winged helix DNA-binding domain"/>
    <property type="match status" value="1"/>
</dbReference>
<reference evidence="4" key="1">
    <citation type="journal article" date="2012" name="Proc. Natl. Acad. Sci. U.S.A.">
        <title>Antigenic diversity is generated by distinct evolutionary mechanisms in African trypanosome species.</title>
        <authorList>
            <person name="Jackson A.P."/>
            <person name="Berry A."/>
            <person name="Aslett M."/>
            <person name="Allison H.C."/>
            <person name="Burton P."/>
            <person name="Vavrova-Anderson J."/>
            <person name="Brown R."/>
            <person name="Browne H."/>
            <person name="Corton N."/>
            <person name="Hauser H."/>
            <person name="Gamble J."/>
            <person name="Gilderthorp R."/>
            <person name="Marcello L."/>
            <person name="McQuillan J."/>
            <person name="Otto T.D."/>
            <person name="Quail M.A."/>
            <person name="Sanders M.J."/>
            <person name="van Tonder A."/>
            <person name="Ginger M.L."/>
            <person name="Field M.C."/>
            <person name="Barry J.D."/>
            <person name="Hertz-Fowler C."/>
            <person name="Berriman M."/>
        </authorList>
    </citation>
    <scope>NUCLEOTIDE SEQUENCE</scope>
    <source>
        <strain evidence="4">IL3000</strain>
    </source>
</reference>
<dbReference type="EMBL" id="HE575322">
    <property type="protein sequence ID" value="CCC92690.1"/>
    <property type="molecule type" value="Genomic_DNA"/>
</dbReference>
<feature type="domain" description="Methylated-DNA-[protein]-cysteine S-methyltransferase DNA binding" evidence="3">
    <location>
        <begin position="146"/>
        <end position="219"/>
    </location>
</feature>
<dbReference type="VEuPathDB" id="TriTrypDB:TcIL3000_9_840"/>
<keyword evidence="2" id="KW-0227">DNA damage</keyword>
<dbReference type="SUPFAM" id="SSF46767">
    <property type="entry name" value="Methylated DNA-protein cysteine methyltransferase, C-terminal domain"/>
    <property type="match status" value="1"/>
</dbReference>
<evidence type="ECO:0000313" key="4">
    <source>
        <dbReference type="EMBL" id="CCC92690.1"/>
    </source>
</evidence>
<dbReference type="InterPro" id="IPR036217">
    <property type="entry name" value="MethylDNA_cys_MeTrfase_DNAb"/>
</dbReference>
<dbReference type="PANTHER" id="PTHR10815:SF13">
    <property type="entry name" value="METHYLATED-DNA--PROTEIN-CYSTEINE METHYLTRANSFERASE"/>
    <property type="match status" value="1"/>
</dbReference>
<dbReference type="GO" id="GO:0003908">
    <property type="term" value="F:methylated-DNA-[protein]-cysteine S-methyltransferase activity"/>
    <property type="evidence" value="ECO:0007669"/>
    <property type="project" value="UniProtKB-EC"/>
</dbReference>